<organism evidence="7 8">
    <name type="scientific">Phytophthora fragariaefolia</name>
    <dbReference type="NCBI Taxonomy" id="1490495"/>
    <lineage>
        <taxon>Eukaryota</taxon>
        <taxon>Sar</taxon>
        <taxon>Stramenopiles</taxon>
        <taxon>Oomycota</taxon>
        <taxon>Peronosporomycetes</taxon>
        <taxon>Peronosporales</taxon>
        <taxon>Peronosporaceae</taxon>
        <taxon>Phytophthora</taxon>
    </lineage>
</organism>
<dbReference type="Pfam" id="PF00098">
    <property type="entry name" value="zf-CCHC"/>
    <property type="match status" value="1"/>
</dbReference>
<dbReference type="OrthoDB" id="125937at2759"/>
<dbReference type="SMART" id="SM00343">
    <property type="entry name" value="ZnF_C2HC"/>
    <property type="match status" value="1"/>
</dbReference>
<evidence type="ECO:0000256" key="3">
    <source>
        <dbReference type="PROSITE-ProRule" id="PRU00047"/>
    </source>
</evidence>
<feature type="compositionally biased region" description="Acidic residues" evidence="4">
    <location>
        <begin position="974"/>
        <end position="989"/>
    </location>
</feature>
<accession>A0A9W6XNX0</accession>
<dbReference type="GO" id="GO:0008270">
    <property type="term" value="F:zinc ion binding"/>
    <property type="evidence" value="ECO:0007669"/>
    <property type="project" value="UniProtKB-KW"/>
</dbReference>
<feature type="compositionally biased region" description="Basic residues" evidence="4">
    <location>
        <begin position="950"/>
        <end position="969"/>
    </location>
</feature>
<feature type="region of interest" description="Disordered" evidence="4">
    <location>
        <begin position="644"/>
        <end position="663"/>
    </location>
</feature>
<dbReference type="InterPro" id="IPR001878">
    <property type="entry name" value="Znf_CCHC"/>
</dbReference>
<evidence type="ECO:0000313" key="8">
    <source>
        <dbReference type="Proteomes" id="UP001165121"/>
    </source>
</evidence>
<dbReference type="InterPro" id="IPR039537">
    <property type="entry name" value="Retrotran_Ty1/copia-like"/>
</dbReference>
<sequence length="1437" mass="159045">MGQSKTKLDFGPEPFVLDAADLTTDRSFELVGDAAPVNMTGFTSPVYGVAHIKTNLIINKLFSNDAKISHVPFLECFLHEPVQETSVFEGTRSDSGASEPHARGSRGSSESSERLDRLEGLLEGMAKQQAQFMANQVKLQEQLQRRSEPSHMPPYENQYRASSAFTDFIKARDRRMRVDSLDASMLSVGPTAPTLPAPTRSVEQATNVRQPQQAPQQQPYVPSPSPEQFVPPTNFGIKIPKPLDLDWPGFGRFSGKEFYPGLGADFKSWGLRFLQRLAAAQQMSGGDWLEEFRILALHGKLDGTALVYFERMVPLWTAESPTLEHVMNRMLVPYMTTITASKGLQLMASEKSKSRTWVEHYQYLTYVAERSGCSDLHVLQSLCKSAPPYLQSAMLTRLNSQRVDYLQQATGLVAFAIEFEANMLKQEIGRGQGGRGNRGRGGRFHGGGRGDQGGRGSVARVNGTETRSCYNCGEAGHLAIDCPAVNGDLIHVVKKGTVVLRTIVDNNEVIVDLSDVYYGDDLPDNIISYGILEEKGVYLERHGGKSYTVQENTGMWICEVYRCNKVLMIDAMGEMTTETRVNAVTEAVKAASESLDDAVTESTLLELHKRLGHIAYDTVERMADTPGSGIRLTSRARPKCLTCAHGKQSKNSQSKKDTGANAPIDKIGGVIDSDIMGPMTPKDRRGNKYLINFSDYSTNYGRVFLAKNKADATKEFEHFLVYFEKRFNCPIHVLRTDGGKEYVNMDPFCKETGVRRQISERENQALNGKAERMHRTVLNVARCMLFASGLPLYFWGDAVEYSAFVLNRSSCTTITKRTSPLEMLTGKVPNLSDIVTFGSPCTAYRDPGKKAWKSRAQVGMIVGKNDETKGFNVYLPKDRIVIATQHIKNVKTLNSKKNAQLQEQLKREDPELERAVEEHEQAAERKEHVADSSQISETPKVPESGDPAVKSKKKRPRKKSKKSSKKKRTVAAEDAAEVDGAGADEEQLPAEELQPTRMRTRYMGKKHVSVGSVSAVMLRPARREVEASHQRRDRGASTERHVEGGEEAEEREAAAHQVGVQAEDARGWYHRASGKIILVVSHIWKVPARHGDVPSAYVEAKKEVELVIMLVIPTGMEFTVEQLRALGVKSKYELALLLEKGLYGLKQSGKLWNQLRRSILLSLGFRQCYSDSCLYVKIEADGMTLVGVYVDDILVTATSVEKVDKFFQDMQDMLVKFGLDKAAPVSTPIGGEQEGEAPGELLPSGGAGTPGRPTVQTFQSLVCRLLWISRCMRPDISFAVHRATRNSHAPREADWRLAKRIAKDLKDTKSIKFVMNADENAMGEDGVLVEAYSDDDYAADKKDRKSVSGGVVMMARAVVAWMCKKQACVALSTMESEFVAASHTTARMLGVIECLKEIGIKVRMPSLLHVDNQAAIAQLEGEETTGTQSTLTPATSS</sequence>
<dbReference type="Proteomes" id="UP001165121">
    <property type="component" value="Unassembled WGS sequence"/>
</dbReference>
<dbReference type="PROSITE" id="PS50994">
    <property type="entry name" value="INTEGRASE"/>
    <property type="match status" value="1"/>
</dbReference>
<dbReference type="PANTHER" id="PTHR42648">
    <property type="entry name" value="TRANSPOSASE, PUTATIVE-RELATED"/>
    <property type="match status" value="1"/>
</dbReference>
<dbReference type="PROSITE" id="PS50158">
    <property type="entry name" value="ZF_CCHC"/>
    <property type="match status" value="1"/>
</dbReference>
<evidence type="ECO:0000256" key="1">
    <source>
        <dbReference type="ARBA" id="ARBA00022723"/>
    </source>
</evidence>
<dbReference type="SUPFAM" id="SSF57756">
    <property type="entry name" value="Retrovirus zinc finger-like domains"/>
    <property type="match status" value="1"/>
</dbReference>
<feature type="compositionally biased region" description="Low complexity" evidence="4">
    <location>
        <begin position="210"/>
        <end position="220"/>
    </location>
</feature>
<feature type="region of interest" description="Disordered" evidence="4">
    <location>
        <begin position="1228"/>
        <end position="1250"/>
    </location>
</feature>
<feature type="compositionally biased region" description="Gly residues" evidence="4">
    <location>
        <begin position="444"/>
        <end position="456"/>
    </location>
</feature>
<dbReference type="InterPro" id="IPR013103">
    <property type="entry name" value="RVT_2"/>
</dbReference>
<proteinExistence type="predicted"/>
<dbReference type="PANTHER" id="PTHR42648:SF28">
    <property type="entry name" value="TRANSPOSON-ENCODED PROTEIN WITH RIBONUCLEASE H-LIKE AND RETROVIRUS ZINC FINGER-LIKE DOMAINS"/>
    <property type="match status" value="1"/>
</dbReference>
<keyword evidence="2" id="KW-0378">Hydrolase</keyword>
<name>A0A9W6XNX0_9STRA</name>
<dbReference type="SUPFAM" id="SSF53098">
    <property type="entry name" value="Ribonuclease H-like"/>
    <property type="match status" value="1"/>
</dbReference>
<gene>
    <name evidence="7" type="ORF">Pfra01_001383900</name>
</gene>
<comment type="caution">
    <text evidence="7">The sequence shown here is derived from an EMBL/GenBank/DDBJ whole genome shotgun (WGS) entry which is preliminary data.</text>
</comment>
<dbReference type="CDD" id="cd09272">
    <property type="entry name" value="RNase_HI_RT_Ty1"/>
    <property type="match status" value="1"/>
</dbReference>
<keyword evidence="3" id="KW-0863">Zinc-finger</keyword>
<feature type="domain" description="CCHC-type" evidence="5">
    <location>
        <begin position="469"/>
        <end position="483"/>
    </location>
</feature>
<feature type="compositionally biased region" description="Polar residues" evidence="4">
    <location>
        <begin position="87"/>
        <end position="96"/>
    </location>
</feature>
<dbReference type="Gene3D" id="3.30.420.10">
    <property type="entry name" value="Ribonuclease H-like superfamily/Ribonuclease H"/>
    <property type="match status" value="1"/>
</dbReference>
<keyword evidence="8" id="KW-1185">Reference proteome</keyword>
<keyword evidence="3" id="KW-0862">Zinc</keyword>
<feature type="region of interest" description="Disordered" evidence="4">
    <location>
        <begin position="430"/>
        <end position="457"/>
    </location>
</feature>
<reference evidence="7" key="1">
    <citation type="submission" date="2023-04" db="EMBL/GenBank/DDBJ databases">
        <title>Phytophthora fragariaefolia NBRC 109709.</title>
        <authorList>
            <person name="Ichikawa N."/>
            <person name="Sato H."/>
            <person name="Tonouchi N."/>
        </authorList>
    </citation>
    <scope>NUCLEOTIDE SEQUENCE</scope>
    <source>
        <strain evidence="7">NBRC 109709</strain>
    </source>
</reference>
<feature type="region of interest" description="Disordered" evidence="4">
    <location>
        <begin position="902"/>
        <end position="995"/>
    </location>
</feature>
<dbReference type="Gene3D" id="4.10.60.10">
    <property type="entry name" value="Zinc finger, CCHC-type"/>
    <property type="match status" value="1"/>
</dbReference>
<feature type="region of interest" description="Disordered" evidence="4">
    <location>
        <begin position="87"/>
        <end position="115"/>
    </location>
</feature>
<dbReference type="GO" id="GO:0003676">
    <property type="term" value="F:nucleic acid binding"/>
    <property type="evidence" value="ECO:0007669"/>
    <property type="project" value="InterPro"/>
</dbReference>
<dbReference type="EMBL" id="BSXT01001437">
    <property type="protein sequence ID" value="GMF42379.1"/>
    <property type="molecule type" value="Genomic_DNA"/>
</dbReference>
<dbReference type="GO" id="GO:0016787">
    <property type="term" value="F:hydrolase activity"/>
    <property type="evidence" value="ECO:0007669"/>
    <property type="project" value="UniProtKB-KW"/>
</dbReference>
<feature type="region of interest" description="Disordered" evidence="4">
    <location>
        <begin position="1021"/>
        <end position="1057"/>
    </location>
</feature>
<dbReference type="InterPro" id="IPR036875">
    <property type="entry name" value="Znf_CCHC_sf"/>
</dbReference>
<feature type="compositionally biased region" description="Basic and acidic residues" evidence="4">
    <location>
        <begin position="904"/>
        <end position="930"/>
    </location>
</feature>
<evidence type="ECO:0000313" key="7">
    <source>
        <dbReference type="EMBL" id="GMF42379.1"/>
    </source>
</evidence>
<protein>
    <submittedName>
        <fullName evidence="7">Unnamed protein product</fullName>
    </submittedName>
</protein>
<dbReference type="InterPro" id="IPR012337">
    <property type="entry name" value="RNaseH-like_sf"/>
</dbReference>
<dbReference type="InterPro" id="IPR043502">
    <property type="entry name" value="DNA/RNA_pol_sf"/>
</dbReference>
<dbReference type="Pfam" id="PF07727">
    <property type="entry name" value="RVT_2"/>
    <property type="match status" value="1"/>
</dbReference>
<dbReference type="SUPFAM" id="SSF56672">
    <property type="entry name" value="DNA/RNA polymerases"/>
    <property type="match status" value="1"/>
</dbReference>
<feature type="region of interest" description="Disordered" evidence="4">
    <location>
        <begin position="187"/>
        <end position="225"/>
    </location>
</feature>
<feature type="domain" description="Integrase catalytic" evidence="6">
    <location>
        <begin position="659"/>
        <end position="828"/>
    </location>
</feature>
<dbReference type="InterPro" id="IPR001584">
    <property type="entry name" value="Integrase_cat-core"/>
</dbReference>
<feature type="compositionally biased region" description="Basic and acidic residues" evidence="4">
    <location>
        <begin position="1021"/>
        <end position="1044"/>
    </location>
</feature>
<keyword evidence="1" id="KW-0479">Metal-binding</keyword>
<dbReference type="GO" id="GO:0015074">
    <property type="term" value="P:DNA integration"/>
    <property type="evidence" value="ECO:0007669"/>
    <property type="project" value="InterPro"/>
</dbReference>
<evidence type="ECO:0000256" key="4">
    <source>
        <dbReference type="SAM" id="MobiDB-lite"/>
    </source>
</evidence>
<evidence type="ECO:0000256" key="2">
    <source>
        <dbReference type="ARBA" id="ARBA00022801"/>
    </source>
</evidence>
<evidence type="ECO:0000259" key="6">
    <source>
        <dbReference type="PROSITE" id="PS50994"/>
    </source>
</evidence>
<dbReference type="InterPro" id="IPR036397">
    <property type="entry name" value="RNaseH_sf"/>
</dbReference>
<evidence type="ECO:0000259" key="5">
    <source>
        <dbReference type="PROSITE" id="PS50158"/>
    </source>
</evidence>